<accession>A0AAV5CEY1</accession>
<reference evidence="2" key="1">
    <citation type="journal article" date="2018" name="DNA Res.">
        <title>Multiple hybrid de novo genome assembly of finger millet, an orphan allotetraploid crop.</title>
        <authorList>
            <person name="Hatakeyama M."/>
            <person name="Aluri S."/>
            <person name="Balachadran M.T."/>
            <person name="Sivarajan S.R."/>
            <person name="Patrignani A."/>
            <person name="Gruter S."/>
            <person name="Poveda L."/>
            <person name="Shimizu-Inatsugi R."/>
            <person name="Baeten J."/>
            <person name="Francoijs K.J."/>
            <person name="Nataraja K.N."/>
            <person name="Reddy Y.A.N."/>
            <person name="Phadnis S."/>
            <person name="Ravikumar R.L."/>
            <person name="Schlapbach R."/>
            <person name="Sreeman S.M."/>
            <person name="Shimizu K.K."/>
        </authorList>
    </citation>
    <scope>NUCLEOTIDE SEQUENCE</scope>
</reference>
<evidence type="ECO:0000313" key="2">
    <source>
        <dbReference type="EMBL" id="GJM96813.1"/>
    </source>
</evidence>
<proteinExistence type="predicted"/>
<dbReference type="EMBL" id="BQKI01000006">
    <property type="protein sequence ID" value="GJM96813.1"/>
    <property type="molecule type" value="Genomic_DNA"/>
</dbReference>
<sequence length="82" mass="8660">MLILGKKLNPQQCGGMGRSAAGAEHLPTDRSRRTVVSSKPSNGNWVLKVDMGLIRLHSAESPASMPWQPRGGRGLAGAPSAR</sequence>
<name>A0AAV5CEY1_ELECO</name>
<protein>
    <submittedName>
        <fullName evidence="2">Uncharacterized protein</fullName>
    </submittedName>
</protein>
<dbReference type="Proteomes" id="UP001054889">
    <property type="component" value="Unassembled WGS sequence"/>
</dbReference>
<gene>
    <name evidence="2" type="primary">ga13681</name>
    <name evidence="2" type="ORF">PR202_ga13681</name>
</gene>
<organism evidence="2 3">
    <name type="scientific">Eleusine coracana subsp. coracana</name>
    <dbReference type="NCBI Taxonomy" id="191504"/>
    <lineage>
        <taxon>Eukaryota</taxon>
        <taxon>Viridiplantae</taxon>
        <taxon>Streptophyta</taxon>
        <taxon>Embryophyta</taxon>
        <taxon>Tracheophyta</taxon>
        <taxon>Spermatophyta</taxon>
        <taxon>Magnoliopsida</taxon>
        <taxon>Liliopsida</taxon>
        <taxon>Poales</taxon>
        <taxon>Poaceae</taxon>
        <taxon>PACMAD clade</taxon>
        <taxon>Chloridoideae</taxon>
        <taxon>Cynodonteae</taxon>
        <taxon>Eleusininae</taxon>
        <taxon>Eleusine</taxon>
    </lineage>
</organism>
<feature type="region of interest" description="Disordered" evidence="1">
    <location>
        <begin position="1"/>
        <end position="39"/>
    </location>
</feature>
<evidence type="ECO:0000256" key="1">
    <source>
        <dbReference type="SAM" id="MobiDB-lite"/>
    </source>
</evidence>
<feature type="region of interest" description="Disordered" evidence="1">
    <location>
        <begin position="60"/>
        <end position="82"/>
    </location>
</feature>
<comment type="caution">
    <text evidence="2">The sequence shown here is derived from an EMBL/GenBank/DDBJ whole genome shotgun (WGS) entry which is preliminary data.</text>
</comment>
<reference evidence="2" key="2">
    <citation type="submission" date="2021-12" db="EMBL/GenBank/DDBJ databases">
        <title>Resequencing data analysis of finger millet.</title>
        <authorList>
            <person name="Hatakeyama M."/>
            <person name="Aluri S."/>
            <person name="Balachadran M.T."/>
            <person name="Sivarajan S.R."/>
            <person name="Poveda L."/>
            <person name="Shimizu-Inatsugi R."/>
            <person name="Schlapbach R."/>
            <person name="Sreeman S.M."/>
            <person name="Shimizu K.K."/>
        </authorList>
    </citation>
    <scope>NUCLEOTIDE SEQUENCE</scope>
</reference>
<dbReference type="AlphaFoldDB" id="A0AAV5CEY1"/>
<evidence type="ECO:0000313" key="3">
    <source>
        <dbReference type="Proteomes" id="UP001054889"/>
    </source>
</evidence>
<keyword evidence="3" id="KW-1185">Reference proteome</keyword>